<dbReference type="Gene3D" id="1.10.8.60">
    <property type="match status" value="1"/>
</dbReference>
<dbReference type="NCBIfam" id="TIGR00390">
    <property type="entry name" value="hslU"/>
    <property type="match status" value="1"/>
</dbReference>
<dbReference type="SMART" id="SM00382">
    <property type="entry name" value="AAA"/>
    <property type="match status" value="1"/>
</dbReference>
<dbReference type="PANTHER" id="PTHR48102:SF3">
    <property type="entry name" value="ATP-DEPENDENT PROTEASE ATPASE SUBUNIT HSLU"/>
    <property type="match status" value="1"/>
</dbReference>
<organism evidence="9 10">
    <name type="scientific">Achlya hypogyna</name>
    <name type="common">Oomycete</name>
    <name type="synonym">Protoachlya hypogyna</name>
    <dbReference type="NCBI Taxonomy" id="1202772"/>
    <lineage>
        <taxon>Eukaryota</taxon>
        <taxon>Sar</taxon>
        <taxon>Stramenopiles</taxon>
        <taxon>Oomycota</taxon>
        <taxon>Saprolegniomycetes</taxon>
        <taxon>Saprolegniales</taxon>
        <taxon>Achlyaceae</taxon>
        <taxon>Achlya</taxon>
    </lineage>
</organism>
<dbReference type="FunFam" id="3.40.50.300:FF:000220">
    <property type="entry name" value="ATP-dependent protease ATPase subunit HslU"/>
    <property type="match status" value="1"/>
</dbReference>
<evidence type="ECO:0000259" key="8">
    <source>
        <dbReference type="SMART" id="SM01086"/>
    </source>
</evidence>
<evidence type="ECO:0000256" key="2">
    <source>
        <dbReference type="ARBA" id="ARBA00009771"/>
    </source>
</evidence>
<dbReference type="Gene3D" id="3.40.50.300">
    <property type="entry name" value="P-loop containing nucleotide triphosphate hydrolases"/>
    <property type="match status" value="1"/>
</dbReference>
<evidence type="ECO:0000259" key="7">
    <source>
        <dbReference type="SMART" id="SM00382"/>
    </source>
</evidence>
<dbReference type="NCBIfam" id="NF003544">
    <property type="entry name" value="PRK05201.1"/>
    <property type="match status" value="1"/>
</dbReference>
<accession>A0A1V9ZAY8</accession>
<feature type="domain" description="Clp ATPase C-terminal" evidence="8">
    <location>
        <begin position="375"/>
        <end position="470"/>
    </location>
</feature>
<dbReference type="SUPFAM" id="SSF52540">
    <property type="entry name" value="P-loop containing nucleoside triphosphate hydrolases"/>
    <property type="match status" value="1"/>
</dbReference>
<dbReference type="GO" id="GO:0008233">
    <property type="term" value="F:peptidase activity"/>
    <property type="evidence" value="ECO:0007669"/>
    <property type="project" value="UniProtKB-KW"/>
</dbReference>
<evidence type="ECO:0000313" key="9">
    <source>
        <dbReference type="EMBL" id="OQR95148.1"/>
    </source>
</evidence>
<dbReference type="OrthoDB" id="1721884at2759"/>
<dbReference type="InterPro" id="IPR003593">
    <property type="entry name" value="AAA+_ATPase"/>
</dbReference>
<dbReference type="STRING" id="1202772.A0A1V9ZAY8"/>
<comment type="similarity">
    <text evidence="2">Belongs to the ClpX chaperone family. HslU subfamily.</text>
</comment>
<dbReference type="EMBL" id="JNBR01000334">
    <property type="protein sequence ID" value="OQR95148.1"/>
    <property type="molecule type" value="Genomic_DNA"/>
</dbReference>
<feature type="domain" description="AAA+ ATPase" evidence="7">
    <location>
        <begin position="100"/>
        <end position="372"/>
    </location>
</feature>
<keyword evidence="9" id="KW-0645">Protease</keyword>
<gene>
    <name evidence="9" type="ORF">ACHHYP_18000</name>
</gene>
<dbReference type="GO" id="GO:0016887">
    <property type="term" value="F:ATP hydrolysis activity"/>
    <property type="evidence" value="ECO:0007669"/>
    <property type="project" value="InterPro"/>
</dbReference>
<evidence type="ECO:0000256" key="3">
    <source>
        <dbReference type="ARBA" id="ARBA00022490"/>
    </source>
</evidence>
<dbReference type="FunFam" id="3.40.50.300:FF:000213">
    <property type="entry name" value="ATP-dependent protease ATPase subunit HslU"/>
    <property type="match status" value="1"/>
</dbReference>
<sequence length="484" mass="53651">MLRPMMTRLAGGRVLHGGRAMLSTVGLTPEVAPPATPHVNIVVEDAADDDLGRKLKPKEVVDQLDKYIIGQNDAKKAVAVALRNRWRRQQLPDHLRPEVSPKNILMIGPTGCGKTEIARRLAKLAQAPFVKVEATKFTEVGFHGRDVDQIIKDLLENSILLVKKTRMEKVRKDIQHVVEQRIVDALAGQHSGAQSRQSFLNLLRAGEMEDREITIDVRSPASTTTTISMDSSGKLNNSMNELMKAVTGKKLEKKKMTVAEARPVMEEMELENAIDMGDVVKEAIAEAEENGIVFIDEIDKICSTGNYRGADASDEGVQRDLLPLIEGSTISTKHGNVNTDHILFIGSGAFHAVKPSNLLAELQGRLPIRVELKALTEHDLWRILTEPVANLVLQQKALMATEKVNLEFDDEAVREIASVAYTINQTIENIGARRLHTVLEKVVEDLSFEASEYPEGYTVHVTKEMVQTRVGSMLKKTDLSKFIL</sequence>
<dbReference type="InterPro" id="IPR004491">
    <property type="entry name" value="HslU"/>
</dbReference>
<keyword evidence="4" id="KW-0547">Nucleotide-binding</keyword>
<evidence type="ECO:0000256" key="4">
    <source>
        <dbReference type="ARBA" id="ARBA00022741"/>
    </source>
</evidence>
<dbReference type="GO" id="GO:0005524">
    <property type="term" value="F:ATP binding"/>
    <property type="evidence" value="ECO:0007669"/>
    <property type="project" value="UniProtKB-KW"/>
</dbReference>
<dbReference type="CDD" id="cd19498">
    <property type="entry name" value="RecA-like_HslU"/>
    <property type="match status" value="1"/>
</dbReference>
<evidence type="ECO:0000256" key="6">
    <source>
        <dbReference type="ARBA" id="ARBA00023186"/>
    </source>
</evidence>
<keyword evidence="9" id="KW-0378">Hydrolase</keyword>
<keyword evidence="3" id="KW-0963">Cytoplasm</keyword>
<dbReference type="AlphaFoldDB" id="A0A1V9ZAY8"/>
<dbReference type="Proteomes" id="UP000243579">
    <property type="component" value="Unassembled WGS sequence"/>
</dbReference>
<dbReference type="GO" id="GO:0051603">
    <property type="term" value="P:proteolysis involved in protein catabolic process"/>
    <property type="evidence" value="ECO:0007669"/>
    <property type="project" value="TreeGrafter"/>
</dbReference>
<dbReference type="InterPro" id="IPR027417">
    <property type="entry name" value="P-loop_NTPase"/>
</dbReference>
<dbReference type="InterPro" id="IPR019489">
    <property type="entry name" value="Clp_ATPase_C"/>
</dbReference>
<dbReference type="SMART" id="SM01086">
    <property type="entry name" value="ClpB_D2-small"/>
    <property type="match status" value="1"/>
</dbReference>
<reference evidence="9 10" key="1">
    <citation type="journal article" date="2014" name="Genome Biol. Evol.">
        <title>The secreted proteins of Achlya hypogyna and Thraustotheca clavata identify the ancestral oomycete secretome and reveal gene acquisitions by horizontal gene transfer.</title>
        <authorList>
            <person name="Misner I."/>
            <person name="Blouin N."/>
            <person name="Leonard G."/>
            <person name="Richards T.A."/>
            <person name="Lane C.E."/>
        </authorList>
    </citation>
    <scope>NUCLEOTIDE SEQUENCE [LARGE SCALE GENOMIC DNA]</scope>
    <source>
        <strain evidence="9 10">ATCC 48635</strain>
    </source>
</reference>
<comment type="caution">
    <text evidence="9">The sequence shown here is derived from an EMBL/GenBank/DDBJ whole genome shotgun (WGS) entry which is preliminary data.</text>
</comment>
<evidence type="ECO:0000313" key="10">
    <source>
        <dbReference type="Proteomes" id="UP000243579"/>
    </source>
</evidence>
<keyword evidence="5 9" id="KW-0067">ATP-binding</keyword>
<dbReference type="Pfam" id="PF10431">
    <property type="entry name" value="ClpB_D2-small"/>
    <property type="match status" value="1"/>
</dbReference>
<dbReference type="InterPro" id="IPR003959">
    <property type="entry name" value="ATPase_AAA_core"/>
</dbReference>
<protein>
    <submittedName>
        <fullName evidence="9">ATP-dependent hsl protease ATP-binding subunit hslU</fullName>
    </submittedName>
</protein>
<evidence type="ECO:0000256" key="5">
    <source>
        <dbReference type="ARBA" id="ARBA00022840"/>
    </source>
</evidence>
<keyword evidence="6" id="KW-0143">Chaperone</keyword>
<proteinExistence type="inferred from homology"/>
<name>A0A1V9ZAY8_ACHHY</name>
<dbReference type="InterPro" id="IPR050052">
    <property type="entry name" value="ATP-dep_Clp_protease_ClpX"/>
</dbReference>
<dbReference type="Pfam" id="PF00004">
    <property type="entry name" value="AAA"/>
    <property type="match status" value="1"/>
</dbReference>
<comment type="subcellular location">
    <subcellularLocation>
        <location evidence="1">Cytoplasm</location>
    </subcellularLocation>
</comment>
<dbReference type="GO" id="GO:0009376">
    <property type="term" value="C:HslUV protease complex"/>
    <property type="evidence" value="ECO:0007669"/>
    <property type="project" value="InterPro"/>
</dbReference>
<keyword evidence="10" id="KW-1185">Reference proteome</keyword>
<dbReference type="Pfam" id="PF07724">
    <property type="entry name" value="AAA_2"/>
    <property type="match status" value="1"/>
</dbReference>
<dbReference type="PANTHER" id="PTHR48102">
    <property type="entry name" value="ATP-DEPENDENT CLP PROTEASE ATP-BINDING SUBUNIT CLPX-LIKE, MITOCHONDRIAL-RELATED"/>
    <property type="match status" value="1"/>
</dbReference>
<evidence type="ECO:0000256" key="1">
    <source>
        <dbReference type="ARBA" id="ARBA00004496"/>
    </source>
</evidence>